<evidence type="ECO:0000259" key="3">
    <source>
        <dbReference type="Pfam" id="PF01055"/>
    </source>
</evidence>
<accession>A0A2M8P1W3</accession>
<dbReference type="Pfam" id="PF13802">
    <property type="entry name" value="Gal_mutarotas_2"/>
    <property type="match status" value="1"/>
</dbReference>
<dbReference type="SUPFAM" id="SSF74650">
    <property type="entry name" value="Galactose mutarotase-like"/>
    <property type="match status" value="1"/>
</dbReference>
<dbReference type="InterPro" id="IPR013780">
    <property type="entry name" value="Glyco_hydro_b"/>
</dbReference>
<dbReference type="Gene3D" id="2.60.40.1180">
    <property type="entry name" value="Golgi alpha-mannosidase II"/>
    <property type="match status" value="2"/>
</dbReference>
<evidence type="ECO:0000259" key="4">
    <source>
        <dbReference type="Pfam" id="PF13802"/>
    </source>
</evidence>
<sequence length="784" mass="87478">MMHRLFGRGHKPDRAHGRFQSLGAVREAETDWQGALIKAERGSLRVDIIAPDCLCIRFSPESSFPLPRSYAVHKTDWQAHEFELEETAESLLIKVSGGMACLINRGDSRLTFLTPYGTLIGGDAQPIAFRQGEFRLSRALSPDARCYGLGAQAPQLDLRGKRYTLWHSLTKQDLPAHIPFLLMLSQQAVDAIFWDNPSRGYVDIGVEDAQQVIFSGSAGELRYYQFCGTPMSILQRYTELIGRPPLPPLWALGAHMLAPRPISAESLRAFATECRAQQIPCDALALAPDYMENGQPFTWDNARFPKPSALIGDLSRRGFKPLLPVTPLLKAISPEFAVKSPDDKPVRLRTAHGEASLIDLTAEQGRAWWSERYAEILRAGLSGLWQAEGLPTLPNSARYACDGAPTSQAHSVYTGCMASAAQTASLTAHTDRRPHVLVRTGQGGAQRHAWTGIALGERADWRTLRRLLSAVLNSGLSGALFSGALPNYTLSEPEPELFVRWLQLCALLPLCSLPNPAQAAPLWRVAPNYVAMARQALLLRYRLLPYLYSVAAQAAQQGTPMVRPLWLESPKELALRAVEDAFMLGNSLLVAPVLEKGVTEREVMLPTGNWYDFFTAQPYIGGQAVRLAAPLERLPILVRGGHVLPLWSAQQYIGQKPLEELLLRVYAGEAETSLYEDEGEGFAHQTGDYRWLYFTCHVAPSGDLTLSWRRAGNFRAPYLRYRFEVYGVTDEPHSVYLDDTAAPLWYYERGVVEFTATQPFQRARIEMRQRHDQQATLLRAPRRH</sequence>
<dbReference type="Pfam" id="PF17137">
    <property type="entry name" value="DUF5110"/>
    <property type="match status" value="1"/>
</dbReference>
<keyword evidence="2" id="KW-0326">Glycosidase</keyword>
<dbReference type="AlphaFoldDB" id="A0A2M8P1W3"/>
<dbReference type="Pfam" id="PF21365">
    <property type="entry name" value="Glyco_hydro_31_3rd"/>
    <property type="match status" value="1"/>
</dbReference>
<reference evidence="7 8" key="1">
    <citation type="submission" date="2017-11" db="EMBL/GenBank/DDBJ databases">
        <title>Evolution of Phototrophy in the Chloroflexi Phylum Driven by Horizontal Gene Transfer.</title>
        <authorList>
            <person name="Ward L.M."/>
            <person name="Hemp J."/>
            <person name="Shih P.M."/>
            <person name="Mcglynn S.E."/>
            <person name="Fischer W."/>
        </authorList>
    </citation>
    <scope>NUCLEOTIDE SEQUENCE [LARGE SCALE GENOMIC DNA]</scope>
    <source>
        <strain evidence="7">CP2_2F</strain>
    </source>
</reference>
<evidence type="ECO:0000256" key="2">
    <source>
        <dbReference type="RuleBase" id="RU361185"/>
    </source>
</evidence>
<feature type="domain" description="DUF5110" evidence="5">
    <location>
        <begin position="660"/>
        <end position="727"/>
    </location>
</feature>
<evidence type="ECO:0008006" key="9">
    <source>
        <dbReference type="Google" id="ProtNLM"/>
    </source>
</evidence>
<dbReference type="InterPro" id="IPR017853">
    <property type="entry name" value="GH"/>
</dbReference>
<dbReference type="GO" id="GO:0004553">
    <property type="term" value="F:hydrolase activity, hydrolyzing O-glycosyl compounds"/>
    <property type="evidence" value="ECO:0007669"/>
    <property type="project" value="InterPro"/>
</dbReference>
<evidence type="ECO:0000259" key="5">
    <source>
        <dbReference type="Pfam" id="PF17137"/>
    </source>
</evidence>
<dbReference type="GO" id="GO:0005975">
    <property type="term" value="P:carbohydrate metabolic process"/>
    <property type="evidence" value="ECO:0007669"/>
    <property type="project" value="InterPro"/>
</dbReference>
<dbReference type="SUPFAM" id="SSF51011">
    <property type="entry name" value="Glycosyl hydrolase domain"/>
    <property type="match status" value="1"/>
</dbReference>
<dbReference type="InterPro" id="IPR048395">
    <property type="entry name" value="Glyco_hydro_31_C"/>
</dbReference>
<dbReference type="CDD" id="cd14752">
    <property type="entry name" value="GH31_N"/>
    <property type="match status" value="1"/>
</dbReference>
<dbReference type="PANTHER" id="PTHR22762">
    <property type="entry name" value="ALPHA-GLUCOSIDASE"/>
    <property type="match status" value="1"/>
</dbReference>
<organism evidence="7 8">
    <name type="scientific">Candidatus Thermofonsia Clade 1 bacterium</name>
    <dbReference type="NCBI Taxonomy" id="2364210"/>
    <lineage>
        <taxon>Bacteria</taxon>
        <taxon>Bacillati</taxon>
        <taxon>Chloroflexota</taxon>
        <taxon>Candidatus Thermofontia</taxon>
        <taxon>Candidatus Thermofonsia Clade 1</taxon>
    </lineage>
</organism>
<dbReference type="PANTHER" id="PTHR22762:SF120">
    <property type="entry name" value="HETEROGLYCAN GLUCOSIDASE 1"/>
    <property type="match status" value="1"/>
</dbReference>
<dbReference type="InterPro" id="IPR033403">
    <property type="entry name" value="DUF5110"/>
</dbReference>
<dbReference type="Gene3D" id="3.20.20.80">
    <property type="entry name" value="Glycosidases"/>
    <property type="match status" value="1"/>
</dbReference>
<evidence type="ECO:0000313" key="7">
    <source>
        <dbReference type="EMBL" id="PJF31551.1"/>
    </source>
</evidence>
<feature type="domain" description="Glycoside hydrolase family 31 N-terminal" evidence="4">
    <location>
        <begin position="44"/>
        <end position="203"/>
    </location>
</feature>
<name>A0A2M8P1W3_9CHLR</name>
<proteinExistence type="inferred from homology"/>
<comment type="caution">
    <text evidence="7">The sequence shown here is derived from an EMBL/GenBank/DDBJ whole genome shotgun (WGS) entry which is preliminary data.</text>
</comment>
<feature type="domain" description="Glycoside hydrolase family 31 TIM barrel" evidence="3">
    <location>
        <begin position="244"/>
        <end position="549"/>
    </location>
</feature>
<feature type="domain" description="Glycosyl hydrolase family 31 C-terminal" evidence="6">
    <location>
        <begin position="558"/>
        <end position="644"/>
    </location>
</feature>
<dbReference type="GO" id="GO:0030246">
    <property type="term" value="F:carbohydrate binding"/>
    <property type="evidence" value="ECO:0007669"/>
    <property type="project" value="InterPro"/>
</dbReference>
<dbReference type="Gene3D" id="2.60.40.1760">
    <property type="entry name" value="glycosyl hydrolase (family 31)"/>
    <property type="match status" value="1"/>
</dbReference>
<evidence type="ECO:0000313" key="8">
    <source>
        <dbReference type="Proteomes" id="UP000228921"/>
    </source>
</evidence>
<gene>
    <name evidence="7" type="ORF">CUN51_04265</name>
</gene>
<dbReference type="Pfam" id="PF01055">
    <property type="entry name" value="Glyco_hydro_31_2nd"/>
    <property type="match status" value="1"/>
</dbReference>
<dbReference type="EMBL" id="PGTK01000003">
    <property type="protein sequence ID" value="PJF31551.1"/>
    <property type="molecule type" value="Genomic_DNA"/>
</dbReference>
<keyword evidence="2" id="KW-0378">Hydrolase</keyword>
<dbReference type="SUPFAM" id="SSF51445">
    <property type="entry name" value="(Trans)glycosidases"/>
    <property type="match status" value="1"/>
</dbReference>
<dbReference type="InterPro" id="IPR025887">
    <property type="entry name" value="Glyco_hydro_31_N_dom"/>
</dbReference>
<evidence type="ECO:0000259" key="6">
    <source>
        <dbReference type="Pfam" id="PF21365"/>
    </source>
</evidence>
<dbReference type="InterPro" id="IPR000322">
    <property type="entry name" value="Glyco_hydro_31_TIM"/>
</dbReference>
<evidence type="ECO:0000256" key="1">
    <source>
        <dbReference type="ARBA" id="ARBA00007806"/>
    </source>
</evidence>
<protein>
    <recommendedName>
        <fullName evidence="9">Alpha-glucosidase</fullName>
    </recommendedName>
</protein>
<comment type="similarity">
    <text evidence="1 2">Belongs to the glycosyl hydrolase 31 family.</text>
</comment>
<dbReference type="Proteomes" id="UP000228921">
    <property type="component" value="Unassembled WGS sequence"/>
</dbReference>
<dbReference type="InterPro" id="IPR011013">
    <property type="entry name" value="Gal_mutarotase_sf_dom"/>
</dbReference>